<dbReference type="SUPFAM" id="SSF50346">
    <property type="entry name" value="PRC-barrel domain"/>
    <property type="match status" value="2"/>
</dbReference>
<comment type="caution">
    <text evidence="2">The sequence shown here is derived from an EMBL/GenBank/DDBJ whole genome shotgun (WGS) entry which is preliminary data.</text>
</comment>
<protein>
    <submittedName>
        <fullName evidence="2">PRC-barrel domain containing protein</fullName>
    </submittedName>
</protein>
<evidence type="ECO:0000313" key="2">
    <source>
        <dbReference type="EMBL" id="NEA86501.1"/>
    </source>
</evidence>
<accession>A0A6G3QT10</accession>
<dbReference type="AlphaFoldDB" id="A0A6G3QT10"/>
<dbReference type="EMBL" id="JAAGMD010000293">
    <property type="protein sequence ID" value="NEA86501.1"/>
    <property type="molecule type" value="Genomic_DNA"/>
</dbReference>
<organism evidence="2">
    <name type="scientific">Streptomyces sp. SID14436</name>
    <dbReference type="NCBI Taxonomy" id="2706070"/>
    <lineage>
        <taxon>Bacteria</taxon>
        <taxon>Bacillati</taxon>
        <taxon>Actinomycetota</taxon>
        <taxon>Actinomycetes</taxon>
        <taxon>Kitasatosporales</taxon>
        <taxon>Streptomycetaceae</taxon>
        <taxon>Streptomyces</taxon>
    </lineage>
</organism>
<dbReference type="InterPro" id="IPR011033">
    <property type="entry name" value="PRC_barrel-like_sf"/>
</dbReference>
<dbReference type="Pfam" id="PF05239">
    <property type="entry name" value="PRC"/>
    <property type="match status" value="2"/>
</dbReference>
<reference evidence="2" key="1">
    <citation type="submission" date="2020-01" db="EMBL/GenBank/DDBJ databases">
        <title>Insect and environment-associated Actinomycetes.</title>
        <authorList>
            <person name="Currrie C."/>
            <person name="Chevrette M."/>
            <person name="Carlson C."/>
            <person name="Stubbendieck R."/>
            <person name="Wendt-Pienkowski E."/>
        </authorList>
    </citation>
    <scope>NUCLEOTIDE SEQUENCE</scope>
    <source>
        <strain evidence="2">SID14436</strain>
    </source>
</reference>
<feature type="domain" description="PRC-barrel" evidence="1">
    <location>
        <begin position="94"/>
        <end position="145"/>
    </location>
</feature>
<proteinExistence type="predicted"/>
<evidence type="ECO:0000259" key="1">
    <source>
        <dbReference type="Pfam" id="PF05239"/>
    </source>
</evidence>
<sequence length="194" mass="20360">MNELMAVRSLTMLPVVTLGGDAVAHVKDTLLDGAAGHVTGFTVTGRGLLSGPLRQSLPWPAVYALGPDAVMVRDERALLGLPLSAVRGDALRGRLLGARVVTEEGEPVGTVLDVLVEGGTSGRVAAFRLAAGRALVRGSRHHRHRAYLPRAEALSVSGRTLVVPAHATAYVADDLTGFLSRAGTRHDRARSAPR</sequence>
<gene>
    <name evidence="2" type="ORF">G3I53_10710</name>
</gene>
<feature type="domain" description="PRC-barrel" evidence="1">
    <location>
        <begin position="4"/>
        <end position="74"/>
    </location>
</feature>
<name>A0A6G3QT10_9ACTN</name>
<dbReference type="RefSeq" id="WP_164334376.1">
    <property type="nucleotide sequence ID" value="NZ_JAAGMD010000293.1"/>
</dbReference>
<dbReference type="InterPro" id="IPR027275">
    <property type="entry name" value="PRC-brl_dom"/>
</dbReference>